<dbReference type="InterPro" id="IPR051015">
    <property type="entry name" value="EvgA-like"/>
</dbReference>
<protein>
    <submittedName>
        <fullName evidence="6">DNA-binding response regulator, NarL/FixJ family, contains REC and HTH domains</fullName>
    </submittedName>
</protein>
<dbReference type="GO" id="GO:0006355">
    <property type="term" value="P:regulation of DNA-templated transcription"/>
    <property type="evidence" value="ECO:0007669"/>
    <property type="project" value="InterPro"/>
</dbReference>
<dbReference type="GO" id="GO:0003677">
    <property type="term" value="F:DNA binding"/>
    <property type="evidence" value="ECO:0007669"/>
    <property type="project" value="UniProtKB-KW"/>
</dbReference>
<evidence type="ECO:0000256" key="1">
    <source>
        <dbReference type="ARBA" id="ARBA00022553"/>
    </source>
</evidence>
<dbReference type="Proteomes" id="UP000198606">
    <property type="component" value="Unassembled WGS sequence"/>
</dbReference>
<dbReference type="RefSeq" id="WP_084303127.1">
    <property type="nucleotide sequence ID" value="NZ_FNDG01000002.1"/>
</dbReference>
<evidence type="ECO:0000256" key="3">
    <source>
        <dbReference type="PROSITE-ProRule" id="PRU00169"/>
    </source>
</evidence>
<feature type="domain" description="Response regulatory" evidence="5">
    <location>
        <begin position="5"/>
        <end position="121"/>
    </location>
</feature>
<dbReference type="PANTHER" id="PTHR45566">
    <property type="entry name" value="HTH-TYPE TRANSCRIPTIONAL REGULATOR YHJB-RELATED"/>
    <property type="match status" value="1"/>
</dbReference>
<evidence type="ECO:0000313" key="6">
    <source>
        <dbReference type="EMBL" id="SDH09985.1"/>
    </source>
</evidence>
<organism evidence="6 7">
    <name type="scientific">Phytopseudomonas flavescens</name>
    <dbReference type="NCBI Taxonomy" id="29435"/>
    <lineage>
        <taxon>Bacteria</taxon>
        <taxon>Pseudomonadati</taxon>
        <taxon>Pseudomonadota</taxon>
        <taxon>Gammaproteobacteria</taxon>
        <taxon>Pseudomonadales</taxon>
        <taxon>Pseudomonadaceae</taxon>
        <taxon>Phytopseudomonas</taxon>
    </lineage>
</organism>
<dbReference type="InterPro" id="IPR000792">
    <property type="entry name" value="Tscrpt_reg_LuxR_C"/>
</dbReference>
<dbReference type="InterPro" id="IPR001789">
    <property type="entry name" value="Sig_transdc_resp-reg_receiver"/>
</dbReference>
<evidence type="ECO:0000259" key="4">
    <source>
        <dbReference type="PROSITE" id="PS50043"/>
    </source>
</evidence>
<dbReference type="SMART" id="SM00448">
    <property type="entry name" value="REC"/>
    <property type="match status" value="1"/>
</dbReference>
<dbReference type="SUPFAM" id="SSF46894">
    <property type="entry name" value="C-terminal effector domain of the bipartite response regulators"/>
    <property type="match status" value="1"/>
</dbReference>
<dbReference type="CDD" id="cd17535">
    <property type="entry name" value="REC_NarL-like"/>
    <property type="match status" value="1"/>
</dbReference>
<evidence type="ECO:0000313" key="7">
    <source>
        <dbReference type="Proteomes" id="UP000198606"/>
    </source>
</evidence>
<dbReference type="GO" id="GO:0000160">
    <property type="term" value="P:phosphorelay signal transduction system"/>
    <property type="evidence" value="ECO:0007669"/>
    <property type="project" value="InterPro"/>
</dbReference>
<dbReference type="PROSITE" id="PS50043">
    <property type="entry name" value="HTH_LUXR_2"/>
    <property type="match status" value="1"/>
</dbReference>
<keyword evidence="1 3" id="KW-0597">Phosphoprotein</keyword>
<proteinExistence type="predicted"/>
<name>A0A1G7ZMX4_9GAMM</name>
<feature type="modified residue" description="4-aspartylphosphate" evidence="3">
    <location>
        <position position="56"/>
    </location>
</feature>
<accession>A0A1G7ZMX4</accession>
<dbReference type="Gene3D" id="3.40.50.2300">
    <property type="match status" value="1"/>
</dbReference>
<dbReference type="InterPro" id="IPR016032">
    <property type="entry name" value="Sig_transdc_resp-reg_C-effctor"/>
</dbReference>
<sequence length="218" mass="23356">MLDDLYIIADDHPIFRDGLVRLLAQVRPQASLQEAATLDEALTLARLQPPAGILLDLMYSSGPEWASIADWRQEFPDSLLIVVSMCEDPLVIERVMSQGASAFIGKSLPSREIAEALKAALKGERLVRCAPQGGFTSFEPPAAAEYFTALTARQLEVLQLIIEGLSNKEIAQALRISPFTVRIHVSALLSALNVSTRAAAAAVGARHGLGAQNRSAGG</sequence>
<reference evidence="6 7" key="1">
    <citation type="submission" date="2016-10" db="EMBL/GenBank/DDBJ databases">
        <authorList>
            <person name="de Groot N.N."/>
        </authorList>
    </citation>
    <scope>NUCLEOTIDE SEQUENCE [LARGE SCALE GENOMIC DNA]</scope>
    <source>
        <strain evidence="6 7">LMG 18387</strain>
    </source>
</reference>
<evidence type="ECO:0000256" key="2">
    <source>
        <dbReference type="ARBA" id="ARBA00023125"/>
    </source>
</evidence>
<dbReference type="Pfam" id="PF00196">
    <property type="entry name" value="GerE"/>
    <property type="match status" value="1"/>
</dbReference>
<dbReference type="AlphaFoldDB" id="A0A1G7ZMX4"/>
<feature type="domain" description="HTH luxR-type" evidence="4">
    <location>
        <begin position="143"/>
        <end position="208"/>
    </location>
</feature>
<dbReference type="STRING" id="29435.SAMN05216588_102408"/>
<dbReference type="EMBL" id="FNDG01000002">
    <property type="protein sequence ID" value="SDH09985.1"/>
    <property type="molecule type" value="Genomic_DNA"/>
</dbReference>
<keyword evidence="2 6" id="KW-0238">DNA-binding</keyword>
<evidence type="ECO:0000259" key="5">
    <source>
        <dbReference type="PROSITE" id="PS50110"/>
    </source>
</evidence>
<dbReference type="PANTHER" id="PTHR45566:SF2">
    <property type="entry name" value="NARL SUBFAMILY"/>
    <property type="match status" value="1"/>
</dbReference>
<dbReference type="SUPFAM" id="SSF52172">
    <property type="entry name" value="CheY-like"/>
    <property type="match status" value="1"/>
</dbReference>
<dbReference type="Pfam" id="PF00072">
    <property type="entry name" value="Response_reg"/>
    <property type="match status" value="1"/>
</dbReference>
<dbReference type="InterPro" id="IPR058245">
    <property type="entry name" value="NreC/VraR/RcsB-like_REC"/>
</dbReference>
<gene>
    <name evidence="6" type="ORF">SAMN05216588_102408</name>
</gene>
<dbReference type="CDD" id="cd06170">
    <property type="entry name" value="LuxR_C_like"/>
    <property type="match status" value="1"/>
</dbReference>
<dbReference type="PROSITE" id="PS50110">
    <property type="entry name" value="RESPONSE_REGULATORY"/>
    <property type="match status" value="1"/>
</dbReference>
<dbReference type="SMART" id="SM00421">
    <property type="entry name" value="HTH_LUXR"/>
    <property type="match status" value="1"/>
</dbReference>
<dbReference type="InterPro" id="IPR011006">
    <property type="entry name" value="CheY-like_superfamily"/>
</dbReference>
<dbReference type="PRINTS" id="PR00038">
    <property type="entry name" value="HTHLUXR"/>
</dbReference>